<accession>A0A2V1DDW4</accession>
<sequence length="141" mass="15316">MDRPPPRSGWAYDQGRQGRAGQGRASSTGQDRQGRTGPLRLGSKQTDARPSTMRSRCRTRASVCCSSRTYITYSTWYAASPVRASIVVAAFAAAALLHYPTYLHTYCTHTVCTPRQTPPPTLLASHSCAAVLPAKPPRLPI</sequence>
<name>A0A2V1DDW4_9PLEO</name>
<evidence type="ECO:0000313" key="2">
    <source>
        <dbReference type="EMBL" id="PVH96248.1"/>
    </source>
</evidence>
<reference evidence="2 3" key="1">
    <citation type="journal article" date="2018" name="Sci. Rep.">
        <title>Comparative genomics provides insights into the lifestyle and reveals functional heterogeneity of dark septate endophytic fungi.</title>
        <authorList>
            <person name="Knapp D.G."/>
            <person name="Nemeth J.B."/>
            <person name="Barry K."/>
            <person name="Hainaut M."/>
            <person name="Henrissat B."/>
            <person name="Johnson J."/>
            <person name="Kuo A."/>
            <person name="Lim J.H.P."/>
            <person name="Lipzen A."/>
            <person name="Nolan M."/>
            <person name="Ohm R.A."/>
            <person name="Tamas L."/>
            <person name="Grigoriev I.V."/>
            <person name="Spatafora J.W."/>
            <person name="Nagy L.G."/>
            <person name="Kovacs G.M."/>
        </authorList>
    </citation>
    <scope>NUCLEOTIDE SEQUENCE [LARGE SCALE GENOMIC DNA]</scope>
    <source>
        <strain evidence="2 3">DSE2036</strain>
    </source>
</reference>
<feature type="region of interest" description="Disordered" evidence="1">
    <location>
        <begin position="1"/>
        <end position="54"/>
    </location>
</feature>
<organism evidence="2 3">
    <name type="scientific">Periconia macrospinosa</name>
    <dbReference type="NCBI Taxonomy" id="97972"/>
    <lineage>
        <taxon>Eukaryota</taxon>
        <taxon>Fungi</taxon>
        <taxon>Dikarya</taxon>
        <taxon>Ascomycota</taxon>
        <taxon>Pezizomycotina</taxon>
        <taxon>Dothideomycetes</taxon>
        <taxon>Pleosporomycetidae</taxon>
        <taxon>Pleosporales</taxon>
        <taxon>Massarineae</taxon>
        <taxon>Periconiaceae</taxon>
        <taxon>Periconia</taxon>
    </lineage>
</organism>
<evidence type="ECO:0000313" key="3">
    <source>
        <dbReference type="Proteomes" id="UP000244855"/>
    </source>
</evidence>
<dbReference type="EMBL" id="KZ805470">
    <property type="protein sequence ID" value="PVH96248.1"/>
    <property type="molecule type" value="Genomic_DNA"/>
</dbReference>
<proteinExistence type="predicted"/>
<evidence type="ECO:0000256" key="1">
    <source>
        <dbReference type="SAM" id="MobiDB-lite"/>
    </source>
</evidence>
<gene>
    <name evidence="2" type="ORF">DM02DRAFT_129692</name>
</gene>
<protein>
    <submittedName>
        <fullName evidence="2">Uncharacterized protein</fullName>
    </submittedName>
</protein>
<dbReference type="Proteomes" id="UP000244855">
    <property type="component" value="Unassembled WGS sequence"/>
</dbReference>
<feature type="compositionally biased region" description="Polar residues" evidence="1">
    <location>
        <begin position="43"/>
        <end position="54"/>
    </location>
</feature>
<dbReference type="AlphaFoldDB" id="A0A2V1DDW4"/>
<keyword evidence="3" id="KW-1185">Reference proteome</keyword>
<feature type="compositionally biased region" description="Low complexity" evidence="1">
    <location>
        <begin position="14"/>
        <end position="25"/>
    </location>
</feature>